<gene>
    <name evidence="3" type="ORF">ACFVKH_13125</name>
</gene>
<reference evidence="3 4" key="1">
    <citation type="submission" date="2024-10" db="EMBL/GenBank/DDBJ databases">
        <authorList>
            <person name="Ratan Roy A."/>
            <person name="Morales Sandoval P.H."/>
            <person name="De Los Santos Villalobos S."/>
            <person name="Chakraborty S."/>
            <person name="Mukherjee J."/>
        </authorList>
    </citation>
    <scope>NUCLEOTIDE SEQUENCE [LARGE SCALE GENOMIC DNA]</scope>
    <source>
        <strain evidence="3 4">S1</strain>
    </source>
</reference>
<dbReference type="RefSeq" id="WP_377965746.1">
    <property type="nucleotide sequence ID" value="NZ_JBHZOL010000082.1"/>
</dbReference>
<name>A0ABW6IGD4_9CYAN</name>
<sequence length="148" mass="15871">MENNPDPNILDKADQREQAVVEQVKETVTAPLPSPPPMQPEATASDLKQRLDWGEPGLTIIDVRDRQAYNQERITGAIPMSMSDLASEAQSALESNRDIYVYGESDEETGQAASDLAAAGFSSVARIKGGLPAWKAISGPTEGQMATV</sequence>
<dbReference type="InterPro" id="IPR050229">
    <property type="entry name" value="GlpE_sulfurtransferase"/>
</dbReference>
<dbReference type="SMART" id="SM00450">
    <property type="entry name" value="RHOD"/>
    <property type="match status" value="1"/>
</dbReference>
<evidence type="ECO:0000313" key="3">
    <source>
        <dbReference type="EMBL" id="MFE4107231.1"/>
    </source>
</evidence>
<feature type="compositionally biased region" description="Basic and acidic residues" evidence="1">
    <location>
        <begin position="9"/>
        <end position="25"/>
    </location>
</feature>
<dbReference type="InterPro" id="IPR001763">
    <property type="entry name" value="Rhodanese-like_dom"/>
</dbReference>
<dbReference type="SUPFAM" id="SSF52821">
    <property type="entry name" value="Rhodanese/Cell cycle control phosphatase"/>
    <property type="match status" value="1"/>
</dbReference>
<feature type="region of interest" description="Disordered" evidence="1">
    <location>
        <begin position="1"/>
        <end position="51"/>
    </location>
</feature>
<dbReference type="InterPro" id="IPR036873">
    <property type="entry name" value="Rhodanese-like_dom_sf"/>
</dbReference>
<protein>
    <submittedName>
        <fullName evidence="3">Rhodanese-like domain-containing protein</fullName>
    </submittedName>
</protein>
<dbReference type="Proteomes" id="UP001600165">
    <property type="component" value="Unassembled WGS sequence"/>
</dbReference>
<organism evidence="3 4">
    <name type="scientific">Almyronema epifaneia S1</name>
    <dbReference type="NCBI Taxonomy" id="2991925"/>
    <lineage>
        <taxon>Bacteria</taxon>
        <taxon>Bacillati</taxon>
        <taxon>Cyanobacteriota</taxon>
        <taxon>Cyanophyceae</taxon>
        <taxon>Nodosilineales</taxon>
        <taxon>Nodosilineaceae</taxon>
        <taxon>Almyronema</taxon>
        <taxon>Almyronema epifaneia</taxon>
    </lineage>
</organism>
<evidence type="ECO:0000313" key="4">
    <source>
        <dbReference type="Proteomes" id="UP001600165"/>
    </source>
</evidence>
<evidence type="ECO:0000259" key="2">
    <source>
        <dbReference type="PROSITE" id="PS50206"/>
    </source>
</evidence>
<dbReference type="CDD" id="cd00158">
    <property type="entry name" value="RHOD"/>
    <property type="match status" value="1"/>
</dbReference>
<dbReference type="Pfam" id="PF00581">
    <property type="entry name" value="Rhodanese"/>
    <property type="match status" value="1"/>
</dbReference>
<evidence type="ECO:0000256" key="1">
    <source>
        <dbReference type="SAM" id="MobiDB-lite"/>
    </source>
</evidence>
<dbReference type="EMBL" id="JBHZOL010000082">
    <property type="protein sequence ID" value="MFE4107231.1"/>
    <property type="molecule type" value="Genomic_DNA"/>
</dbReference>
<dbReference type="Gene3D" id="3.40.250.10">
    <property type="entry name" value="Rhodanese-like domain"/>
    <property type="match status" value="1"/>
</dbReference>
<comment type="caution">
    <text evidence="3">The sequence shown here is derived from an EMBL/GenBank/DDBJ whole genome shotgun (WGS) entry which is preliminary data.</text>
</comment>
<accession>A0ABW6IGD4</accession>
<dbReference type="PANTHER" id="PTHR43031:SF1">
    <property type="entry name" value="PYRIDINE NUCLEOTIDE-DISULPHIDE OXIDOREDUCTASE"/>
    <property type="match status" value="1"/>
</dbReference>
<dbReference type="PANTHER" id="PTHR43031">
    <property type="entry name" value="FAD-DEPENDENT OXIDOREDUCTASE"/>
    <property type="match status" value="1"/>
</dbReference>
<feature type="domain" description="Rhodanese" evidence="2">
    <location>
        <begin position="54"/>
        <end position="143"/>
    </location>
</feature>
<keyword evidence="4" id="KW-1185">Reference proteome</keyword>
<dbReference type="PROSITE" id="PS50206">
    <property type="entry name" value="RHODANESE_3"/>
    <property type="match status" value="1"/>
</dbReference>
<proteinExistence type="predicted"/>